<feature type="compositionally biased region" description="Basic and acidic residues" evidence="8">
    <location>
        <begin position="1"/>
        <end position="15"/>
    </location>
</feature>
<accession>A0A1W1VMT9</accession>
<keyword evidence="5 9" id="KW-1133">Transmembrane helix</keyword>
<comment type="subcellular location">
    <subcellularLocation>
        <location evidence="1">Membrane</location>
    </subcellularLocation>
</comment>
<dbReference type="InterPro" id="IPR026579">
    <property type="entry name" value="FtsQ"/>
</dbReference>
<evidence type="ECO:0000256" key="3">
    <source>
        <dbReference type="ARBA" id="ARBA00022618"/>
    </source>
</evidence>
<keyword evidence="3 11" id="KW-0132">Cell division</keyword>
<dbReference type="Gene3D" id="3.10.20.310">
    <property type="entry name" value="membrane protein fhac"/>
    <property type="match status" value="1"/>
</dbReference>
<dbReference type="GO" id="GO:0090529">
    <property type="term" value="P:cell septum assembly"/>
    <property type="evidence" value="ECO:0007669"/>
    <property type="project" value="InterPro"/>
</dbReference>
<evidence type="ECO:0000313" key="11">
    <source>
        <dbReference type="EMBL" id="SMB94689.1"/>
    </source>
</evidence>
<sequence length="241" mass="26529">MTRPQPHPEHRRTDETDPPELLTASPEVGAADLAPRRRNWRPLWWTLGVLLVLGALAGSWFGLPIRNVAVEGNVRLSPGQIKALAGLTPGFAWPYYGAWRAQGLRRSPWIRSATVTRRFPDAVTVRVTERVPYARWKKSDGRTVAVAEDGLVLPGAQHVGALPLLSGWGPNRAHEALFVLRTLRGYNVQSVAYTPSGITVKTATGSLWAGDPKYLLKYAGATVQFPSKSIHIYPWGVSVQE</sequence>
<dbReference type="PANTHER" id="PTHR35851:SF1">
    <property type="entry name" value="CELL DIVISION PROTEIN FTSQ"/>
    <property type="match status" value="1"/>
</dbReference>
<dbReference type="GO" id="GO:0016020">
    <property type="term" value="C:membrane"/>
    <property type="evidence" value="ECO:0007669"/>
    <property type="project" value="UniProtKB-SubCell"/>
</dbReference>
<evidence type="ECO:0000256" key="9">
    <source>
        <dbReference type="SAM" id="Phobius"/>
    </source>
</evidence>
<dbReference type="AlphaFoldDB" id="A0A1W1VMT9"/>
<dbReference type="STRING" id="695939.SAMN00790413_02486"/>
<gene>
    <name evidence="11" type="ORF">SAMN00790413_02486</name>
</gene>
<dbReference type="OrthoDB" id="67183at2"/>
<organism evidence="11 12">
    <name type="scientific">Deinococcus hopiensis KR-140</name>
    <dbReference type="NCBI Taxonomy" id="695939"/>
    <lineage>
        <taxon>Bacteria</taxon>
        <taxon>Thermotogati</taxon>
        <taxon>Deinococcota</taxon>
        <taxon>Deinococci</taxon>
        <taxon>Deinococcales</taxon>
        <taxon>Deinococcaceae</taxon>
        <taxon>Deinococcus</taxon>
    </lineage>
</organism>
<keyword evidence="4 9" id="KW-0812">Transmembrane</keyword>
<keyword evidence="7" id="KW-0131">Cell cycle</keyword>
<name>A0A1W1VMT9_9DEIO</name>
<evidence type="ECO:0000313" key="12">
    <source>
        <dbReference type="Proteomes" id="UP000192582"/>
    </source>
</evidence>
<evidence type="ECO:0000259" key="10">
    <source>
        <dbReference type="PROSITE" id="PS51779"/>
    </source>
</evidence>
<proteinExistence type="predicted"/>
<evidence type="ECO:0000256" key="2">
    <source>
        <dbReference type="ARBA" id="ARBA00022475"/>
    </source>
</evidence>
<feature type="transmembrane region" description="Helical" evidence="9">
    <location>
        <begin position="43"/>
        <end position="63"/>
    </location>
</feature>
<feature type="region of interest" description="Disordered" evidence="8">
    <location>
        <begin position="1"/>
        <end position="28"/>
    </location>
</feature>
<dbReference type="Proteomes" id="UP000192582">
    <property type="component" value="Unassembled WGS sequence"/>
</dbReference>
<dbReference type="EMBL" id="FWWU01000009">
    <property type="protein sequence ID" value="SMB94689.1"/>
    <property type="molecule type" value="Genomic_DNA"/>
</dbReference>
<reference evidence="11 12" key="1">
    <citation type="submission" date="2017-04" db="EMBL/GenBank/DDBJ databases">
        <authorList>
            <person name="Afonso C.L."/>
            <person name="Miller P.J."/>
            <person name="Scott M.A."/>
            <person name="Spackman E."/>
            <person name="Goraichik I."/>
            <person name="Dimitrov K.M."/>
            <person name="Suarez D.L."/>
            <person name="Swayne D.E."/>
        </authorList>
    </citation>
    <scope>NUCLEOTIDE SEQUENCE [LARGE SCALE GENOMIC DNA]</scope>
    <source>
        <strain evidence="11 12">KR-140</strain>
    </source>
</reference>
<keyword evidence="6 9" id="KW-0472">Membrane</keyword>
<keyword evidence="2" id="KW-1003">Cell membrane</keyword>
<dbReference type="Pfam" id="PF08478">
    <property type="entry name" value="POTRA_1"/>
    <property type="match status" value="1"/>
</dbReference>
<evidence type="ECO:0000256" key="4">
    <source>
        <dbReference type="ARBA" id="ARBA00022692"/>
    </source>
</evidence>
<evidence type="ECO:0000256" key="6">
    <source>
        <dbReference type="ARBA" id="ARBA00023136"/>
    </source>
</evidence>
<dbReference type="PANTHER" id="PTHR35851">
    <property type="entry name" value="CELL DIVISION PROTEIN FTSQ"/>
    <property type="match status" value="1"/>
</dbReference>
<dbReference type="PROSITE" id="PS51779">
    <property type="entry name" value="POTRA"/>
    <property type="match status" value="1"/>
</dbReference>
<dbReference type="RefSeq" id="WP_084049749.1">
    <property type="nucleotide sequence ID" value="NZ_FWWU01000009.1"/>
</dbReference>
<evidence type="ECO:0000256" key="5">
    <source>
        <dbReference type="ARBA" id="ARBA00022989"/>
    </source>
</evidence>
<protein>
    <submittedName>
        <fullName evidence="11">Cell division protein FtsQ</fullName>
    </submittedName>
</protein>
<evidence type="ECO:0000256" key="7">
    <source>
        <dbReference type="ARBA" id="ARBA00023306"/>
    </source>
</evidence>
<dbReference type="InterPro" id="IPR034746">
    <property type="entry name" value="POTRA"/>
</dbReference>
<evidence type="ECO:0000256" key="1">
    <source>
        <dbReference type="ARBA" id="ARBA00004370"/>
    </source>
</evidence>
<keyword evidence="12" id="KW-1185">Reference proteome</keyword>
<dbReference type="InterPro" id="IPR013685">
    <property type="entry name" value="POTRA_FtsQ_type"/>
</dbReference>
<feature type="domain" description="POTRA" evidence="10">
    <location>
        <begin position="63"/>
        <end position="130"/>
    </location>
</feature>
<evidence type="ECO:0000256" key="8">
    <source>
        <dbReference type="SAM" id="MobiDB-lite"/>
    </source>
</evidence>